<dbReference type="EMBL" id="BARW01011062">
    <property type="protein sequence ID" value="GAI83728.1"/>
    <property type="molecule type" value="Genomic_DNA"/>
</dbReference>
<feature type="non-terminal residue" evidence="1">
    <location>
        <position position="1"/>
    </location>
</feature>
<organism evidence="1">
    <name type="scientific">marine sediment metagenome</name>
    <dbReference type="NCBI Taxonomy" id="412755"/>
    <lineage>
        <taxon>unclassified sequences</taxon>
        <taxon>metagenomes</taxon>
        <taxon>ecological metagenomes</taxon>
    </lineage>
</organism>
<protein>
    <submittedName>
        <fullName evidence="1">Uncharacterized protein</fullName>
    </submittedName>
</protein>
<reference evidence="1" key="1">
    <citation type="journal article" date="2014" name="Front. Microbiol.">
        <title>High frequency of phylogenetically diverse reductive dehalogenase-homologous genes in deep subseafloor sedimentary metagenomes.</title>
        <authorList>
            <person name="Kawai M."/>
            <person name="Futagami T."/>
            <person name="Toyoda A."/>
            <person name="Takaki Y."/>
            <person name="Nishi S."/>
            <person name="Hori S."/>
            <person name="Arai W."/>
            <person name="Tsubouchi T."/>
            <person name="Morono Y."/>
            <person name="Uchiyama I."/>
            <person name="Ito T."/>
            <person name="Fujiyama A."/>
            <person name="Inagaki F."/>
            <person name="Takami H."/>
        </authorList>
    </citation>
    <scope>NUCLEOTIDE SEQUENCE</scope>
    <source>
        <strain evidence="1">Expedition CK06-06</strain>
    </source>
</reference>
<accession>X1RSU4</accession>
<comment type="caution">
    <text evidence="1">The sequence shown here is derived from an EMBL/GenBank/DDBJ whole genome shotgun (WGS) entry which is preliminary data.</text>
</comment>
<proteinExistence type="predicted"/>
<sequence length="117" mass="13020">NDGVQDGDIFTIFRWGRKIKDPETGKYLGKIVNILGKLVVNKVVENSSSAEIIQSFDIIKKYDMIMPFVPIDIPLRTELTIPESPIEGRLAAAKIEGITITPFDIVYINLGERDGVS</sequence>
<evidence type="ECO:0000313" key="1">
    <source>
        <dbReference type="EMBL" id="GAI83728.1"/>
    </source>
</evidence>
<gene>
    <name evidence="1" type="ORF">S12H4_21497</name>
</gene>
<name>X1RSU4_9ZZZZ</name>
<dbReference type="AlphaFoldDB" id="X1RSU4"/>